<dbReference type="Gene3D" id="3.40.50.620">
    <property type="entry name" value="HUPs"/>
    <property type="match status" value="1"/>
</dbReference>
<evidence type="ECO:0000256" key="2">
    <source>
        <dbReference type="PIRNR" id="PIRNR006276"/>
    </source>
</evidence>
<dbReference type="AlphaFoldDB" id="A0A7C4VRU5"/>
<evidence type="ECO:0000313" key="4">
    <source>
        <dbReference type="EMBL" id="HGU34290.1"/>
    </source>
</evidence>
<evidence type="ECO:0000256" key="1">
    <source>
        <dbReference type="ARBA" id="ARBA00008791"/>
    </source>
</evidence>
<evidence type="ECO:0000259" key="3">
    <source>
        <dbReference type="Pfam" id="PF00582"/>
    </source>
</evidence>
<dbReference type="EMBL" id="DSUH01000364">
    <property type="protein sequence ID" value="HGU34290.1"/>
    <property type="molecule type" value="Genomic_DNA"/>
</dbReference>
<sequence>MVSTMIVAYDGSKQSEKAFRFALDMAEKYAARITVVSVASPGEPAVAVELEEMLDNAKEYFEGHYKCLQELAQQKGIEMMSEVRIGHPAEQIILAAEEKQADVIVMGHRGDRMIQRWLLGSVAKRVIAHSHCTVVVVR</sequence>
<keyword evidence="2" id="KW-0963">Cytoplasm</keyword>
<reference evidence="4" key="1">
    <citation type="journal article" date="2020" name="mSystems">
        <title>Genome- and Community-Level Interaction Insights into Carbon Utilization and Element Cycling Functions of Hydrothermarchaeota in Hydrothermal Sediment.</title>
        <authorList>
            <person name="Zhou Z."/>
            <person name="Liu Y."/>
            <person name="Xu W."/>
            <person name="Pan J."/>
            <person name="Luo Z.H."/>
            <person name="Li M."/>
        </authorList>
    </citation>
    <scope>NUCLEOTIDE SEQUENCE [LARGE SCALE GENOMIC DNA]</scope>
    <source>
        <strain evidence="4">SpSt-477</strain>
    </source>
</reference>
<dbReference type="CDD" id="cd00293">
    <property type="entry name" value="USP-like"/>
    <property type="match status" value="1"/>
</dbReference>
<dbReference type="PIRSF" id="PIRSF006276">
    <property type="entry name" value="UspA"/>
    <property type="match status" value="1"/>
</dbReference>
<dbReference type="GO" id="GO:0005737">
    <property type="term" value="C:cytoplasm"/>
    <property type="evidence" value="ECO:0007669"/>
    <property type="project" value="UniProtKB-SubCell"/>
</dbReference>
<dbReference type="InterPro" id="IPR006016">
    <property type="entry name" value="UspA"/>
</dbReference>
<dbReference type="PANTHER" id="PTHR46268:SF6">
    <property type="entry name" value="UNIVERSAL STRESS PROTEIN UP12"/>
    <property type="match status" value="1"/>
</dbReference>
<name>A0A7C4VRU5_9BACT</name>
<dbReference type="Pfam" id="PF00582">
    <property type="entry name" value="Usp"/>
    <property type="match status" value="1"/>
</dbReference>
<proteinExistence type="inferred from homology"/>
<dbReference type="SUPFAM" id="SSF52402">
    <property type="entry name" value="Adenine nucleotide alpha hydrolases-like"/>
    <property type="match status" value="1"/>
</dbReference>
<comment type="subcellular location">
    <subcellularLocation>
        <location evidence="2">Cytoplasm</location>
    </subcellularLocation>
</comment>
<gene>
    <name evidence="4" type="ORF">ENS29_15810</name>
</gene>
<comment type="similarity">
    <text evidence="1 2">Belongs to the universal stress protein A family.</text>
</comment>
<dbReference type="PRINTS" id="PR01438">
    <property type="entry name" value="UNVRSLSTRESS"/>
</dbReference>
<dbReference type="PANTHER" id="PTHR46268">
    <property type="entry name" value="STRESS RESPONSE PROTEIN NHAX"/>
    <property type="match status" value="1"/>
</dbReference>
<dbReference type="InterPro" id="IPR014729">
    <property type="entry name" value="Rossmann-like_a/b/a_fold"/>
</dbReference>
<feature type="domain" description="UspA" evidence="3">
    <location>
        <begin position="1"/>
        <end position="138"/>
    </location>
</feature>
<accession>A0A7C4VRU5</accession>
<protein>
    <recommendedName>
        <fullName evidence="2">Universal stress protein</fullName>
    </recommendedName>
</protein>
<dbReference type="InterPro" id="IPR006015">
    <property type="entry name" value="Universal_stress_UspA"/>
</dbReference>
<organism evidence="4">
    <name type="scientific">Desulfatirhabdium butyrativorans</name>
    <dbReference type="NCBI Taxonomy" id="340467"/>
    <lineage>
        <taxon>Bacteria</taxon>
        <taxon>Pseudomonadati</taxon>
        <taxon>Thermodesulfobacteriota</taxon>
        <taxon>Desulfobacteria</taxon>
        <taxon>Desulfobacterales</taxon>
        <taxon>Desulfatirhabdiaceae</taxon>
        <taxon>Desulfatirhabdium</taxon>
    </lineage>
</organism>
<comment type="caution">
    <text evidence="4">The sequence shown here is derived from an EMBL/GenBank/DDBJ whole genome shotgun (WGS) entry which is preliminary data.</text>
</comment>